<dbReference type="OrthoDB" id="3039677at2759"/>
<feature type="region of interest" description="Disordered" evidence="1">
    <location>
        <begin position="53"/>
        <end position="90"/>
    </location>
</feature>
<gene>
    <name evidence="2" type="ORF">O181_046411</name>
</gene>
<comment type="caution">
    <text evidence="2">The sequence shown here is derived from an EMBL/GenBank/DDBJ whole genome shotgun (WGS) entry which is preliminary data.</text>
</comment>
<evidence type="ECO:0000313" key="2">
    <source>
        <dbReference type="EMBL" id="MBW0506696.1"/>
    </source>
</evidence>
<feature type="compositionally biased region" description="Low complexity" evidence="1">
    <location>
        <begin position="66"/>
        <end position="82"/>
    </location>
</feature>
<name>A0A9Q3HIL5_9BASI</name>
<evidence type="ECO:0000313" key="3">
    <source>
        <dbReference type="Proteomes" id="UP000765509"/>
    </source>
</evidence>
<dbReference type="InterPro" id="IPR004242">
    <property type="entry name" value="Transposase_21"/>
</dbReference>
<proteinExistence type="predicted"/>
<feature type="compositionally biased region" description="Polar residues" evidence="1">
    <location>
        <begin position="53"/>
        <end position="63"/>
    </location>
</feature>
<accession>A0A9Q3HIL5</accession>
<organism evidence="2 3">
    <name type="scientific">Austropuccinia psidii MF-1</name>
    <dbReference type="NCBI Taxonomy" id="1389203"/>
    <lineage>
        <taxon>Eukaryota</taxon>
        <taxon>Fungi</taxon>
        <taxon>Dikarya</taxon>
        <taxon>Basidiomycota</taxon>
        <taxon>Pucciniomycotina</taxon>
        <taxon>Pucciniomycetes</taxon>
        <taxon>Pucciniales</taxon>
        <taxon>Sphaerophragmiaceae</taxon>
        <taxon>Austropuccinia</taxon>
    </lineage>
</organism>
<dbReference type="Proteomes" id="UP000765509">
    <property type="component" value="Unassembled WGS sequence"/>
</dbReference>
<sequence length="967" mass="109253">MPMRLCQCPRCHSNLITCADGTVLRGKYLSKRNKQKHMAEFRKHTRLSLTSFDSAASQATDPATINPKSPSSISSEINEVSSTHPDLSSGDELVAEPTSVALMVSIFIDWLHIFCNISKENCRSARNFLLQIVLASQNTPSTSFTLAQDPRTLIKIALPDFKIRKTVYCTNCYSLYPTIDIPWKCTYKETTRCSPCDNDLFCTQSSFRSVQSKGSSMLHPYRMTTNDLAHISIPRGYYVTQSMDSWIRWFLAFEGIEDAIESWAQEVHSSSDETIGDIQKGTGWKELSWASTSETGSTLNLCFSLFVDWFNPRNNKLAGKQQSMGIVAMACLNLPPQLRNKLSHIFIAGIMPGPQAPNKTTISHLLVPLVDDLKKLQEPSQISTFKQPNGRMIQVRLLTLIGDTGATHKVGGFASHSAKYYCTWCLSNDTELSNLKCGKPRTGQETREKGLQWKEASKNQQTQLLRQSGVRYSELNRLEYCDPVKHLALGMMHNWMEGILAHHFRIRWGFQDSSHATIQKRASGKKDCHGHQKKRKVEGLVGEVEGIWGTESDDADEDGESSKSDIVLDGGETGGVFSAPLRRLFREKLAGLVLPDRIEGLPKDLGSVKHGKLKAMQWHSLWVFAIPLIILELFIDNVENIGPKSKRYRILQNTAFLVRCTNLITSWPIKQSTGRKFQQSYEKYNNTSQEIFKNLKVLPNHHYALHIPEQMETWGPMNGVAEFWGKRLVGALQKIKTNERFGDMEQTMMMKIIGQQRLLVHAVMGCLSEENPKKSQQRRRNGIVFKSEEYNQILEHVRQEDGYQQVRAHWDFPHPEGSLVLQRQGRSVQAWHGPNNLKITPMPPHNCIQYCVGDLISYAKISQIYEYLHPKGTHAHAISIHPIQNRFAKDLTRPSKTFQFLCYLMKVVVGEEMTTQSIISPAQITNLMAYHSLSAGTFGIETNGIAMVPCNHLGYLAINETTGPSLF</sequence>
<protein>
    <submittedName>
        <fullName evidence="2">Uncharacterized protein</fullName>
    </submittedName>
</protein>
<dbReference type="AlphaFoldDB" id="A0A9Q3HIL5"/>
<dbReference type="PANTHER" id="PTHR46579">
    <property type="entry name" value="F5/8 TYPE C DOMAIN-CONTAINING PROTEIN-RELATED"/>
    <property type="match status" value="1"/>
</dbReference>
<evidence type="ECO:0000256" key="1">
    <source>
        <dbReference type="SAM" id="MobiDB-lite"/>
    </source>
</evidence>
<keyword evidence="3" id="KW-1185">Reference proteome</keyword>
<dbReference type="PANTHER" id="PTHR46579:SF1">
    <property type="entry name" value="F5_8 TYPE C DOMAIN-CONTAINING PROTEIN"/>
    <property type="match status" value="1"/>
</dbReference>
<dbReference type="EMBL" id="AVOT02019238">
    <property type="protein sequence ID" value="MBW0506696.1"/>
    <property type="molecule type" value="Genomic_DNA"/>
</dbReference>
<dbReference type="Pfam" id="PF02992">
    <property type="entry name" value="Transposase_21"/>
    <property type="match status" value="1"/>
</dbReference>
<reference evidence="2" key="1">
    <citation type="submission" date="2021-03" db="EMBL/GenBank/DDBJ databases">
        <title>Draft genome sequence of rust myrtle Austropuccinia psidii MF-1, a brazilian biotype.</title>
        <authorList>
            <person name="Quecine M.C."/>
            <person name="Pachon D.M.R."/>
            <person name="Bonatelli M.L."/>
            <person name="Correr F.H."/>
            <person name="Franceschini L.M."/>
            <person name="Leite T.F."/>
            <person name="Margarido G.R.A."/>
            <person name="Almeida C.A."/>
            <person name="Ferrarezi J.A."/>
            <person name="Labate C.A."/>
        </authorList>
    </citation>
    <scope>NUCLEOTIDE SEQUENCE</scope>
    <source>
        <strain evidence="2">MF-1</strain>
    </source>
</reference>